<reference evidence="1 2" key="1">
    <citation type="journal article" date="2022" name="Genome Biol. Evol.">
        <title>The Spruce Budworm Genome: Reconstructing the Evolutionary History of Antifreeze Proteins.</title>
        <authorList>
            <person name="Beliveau C."/>
            <person name="Gagne P."/>
            <person name="Picq S."/>
            <person name="Vernygora O."/>
            <person name="Keeling C.I."/>
            <person name="Pinkney K."/>
            <person name="Doucet D."/>
            <person name="Wen F."/>
            <person name="Johnston J.S."/>
            <person name="Maaroufi H."/>
            <person name="Boyle B."/>
            <person name="Laroche J."/>
            <person name="Dewar K."/>
            <person name="Juretic N."/>
            <person name="Blackburn G."/>
            <person name="Nisole A."/>
            <person name="Brunet B."/>
            <person name="Brandao M."/>
            <person name="Lumley L."/>
            <person name="Duan J."/>
            <person name="Quan G."/>
            <person name="Lucarotti C.J."/>
            <person name="Roe A.D."/>
            <person name="Sperling F.A.H."/>
            <person name="Levesque R.C."/>
            <person name="Cusson M."/>
        </authorList>
    </citation>
    <scope>NUCLEOTIDE SEQUENCE [LARGE SCALE GENOMIC DNA]</scope>
    <source>
        <strain evidence="1">Glfc:IPQL:Cfum</strain>
    </source>
</reference>
<organism evidence="1 2">
    <name type="scientific">Choristoneura fumiferana</name>
    <name type="common">Spruce budworm moth</name>
    <name type="synonym">Archips fumiferana</name>
    <dbReference type="NCBI Taxonomy" id="7141"/>
    <lineage>
        <taxon>Eukaryota</taxon>
        <taxon>Metazoa</taxon>
        <taxon>Ecdysozoa</taxon>
        <taxon>Arthropoda</taxon>
        <taxon>Hexapoda</taxon>
        <taxon>Insecta</taxon>
        <taxon>Pterygota</taxon>
        <taxon>Neoptera</taxon>
        <taxon>Endopterygota</taxon>
        <taxon>Lepidoptera</taxon>
        <taxon>Glossata</taxon>
        <taxon>Ditrysia</taxon>
        <taxon>Tortricoidea</taxon>
        <taxon>Tortricidae</taxon>
        <taxon>Tortricinae</taxon>
        <taxon>Choristoneura</taxon>
    </lineage>
</organism>
<evidence type="ECO:0000313" key="1">
    <source>
        <dbReference type="EMBL" id="KAI8421895.1"/>
    </source>
</evidence>
<name>A0ACC0JCN7_CHOFU</name>
<protein>
    <submittedName>
        <fullName evidence="1">Uncharacterized protein</fullName>
    </submittedName>
</protein>
<comment type="caution">
    <text evidence="1">The sequence shown here is derived from an EMBL/GenBank/DDBJ whole genome shotgun (WGS) entry which is preliminary data.</text>
</comment>
<dbReference type="EMBL" id="CM046116">
    <property type="protein sequence ID" value="KAI8421895.1"/>
    <property type="molecule type" value="Genomic_DNA"/>
</dbReference>
<dbReference type="Proteomes" id="UP001064048">
    <property type="component" value="Chromosome 16"/>
</dbReference>
<evidence type="ECO:0000313" key="2">
    <source>
        <dbReference type="Proteomes" id="UP001064048"/>
    </source>
</evidence>
<keyword evidence="2" id="KW-1185">Reference proteome</keyword>
<proteinExistence type="predicted"/>
<sequence>MPKRKSEKEDEEKRRSKIQKLEKRLERYRSREITTPPNSNNHIEQQGQDEIETEAEAFSILEVEDVTDEGVDSLPNEVLMALGDENAQEKGYGEDIHSDITKRMDGILMKGLPKEQKEIITKNLLIPANMMLLEAPKLNNELNAILSSSTKTRDKLLEGRQQDLGLAGASVLYAIHKLSRGEDKIDIIKSLGDASRLLCNLHYEYTNMRKKLISPHLDKSLSLNLKENTRSDFLYTKLDETVKSLAAIKRASSALKPKPQPQTSTSGSKNWYQPLDAQCRAHRRGVQLEGDTTSLSSATSPAPP</sequence>
<accession>A0ACC0JCN7</accession>
<gene>
    <name evidence="1" type="ORF">MSG28_009826</name>
</gene>